<name>A0A1Z3LU22_BREDI</name>
<feature type="chain" id="PRO_5011966798" evidence="1">
    <location>
        <begin position="35"/>
        <end position="155"/>
    </location>
</feature>
<feature type="signal peptide" evidence="1">
    <location>
        <begin position="1"/>
        <end position="34"/>
    </location>
</feature>
<protein>
    <submittedName>
        <fullName evidence="2">Uncharacterized protein</fullName>
    </submittedName>
</protein>
<dbReference type="Proteomes" id="UP000197024">
    <property type="component" value="Chromosome"/>
</dbReference>
<keyword evidence="1" id="KW-0732">Signal</keyword>
<dbReference type="STRING" id="293.GCA_000988015_01306"/>
<reference evidence="2 3" key="2">
    <citation type="submission" date="2017-06" db="EMBL/GenBank/DDBJ databases">
        <authorList>
            <person name="Kim H.J."/>
            <person name="Triplett B.A."/>
        </authorList>
    </citation>
    <scope>NUCLEOTIDE SEQUENCE [LARGE SCALE GENOMIC DNA]</scope>
    <source>
        <strain evidence="2 3">BZC3</strain>
    </source>
</reference>
<accession>A0A1Z3LU22</accession>
<dbReference type="AlphaFoldDB" id="A0A1Z3LU22"/>
<gene>
    <name evidence="2" type="ORF">CD943_01400</name>
</gene>
<dbReference type="RefSeq" id="WP_088409867.1">
    <property type="nucleotide sequence ID" value="NZ_CP021995.1"/>
</dbReference>
<evidence type="ECO:0000256" key="1">
    <source>
        <dbReference type="SAM" id="SignalP"/>
    </source>
</evidence>
<evidence type="ECO:0000313" key="3">
    <source>
        <dbReference type="Proteomes" id="UP000197024"/>
    </source>
</evidence>
<proteinExistence type="predicted"/>
<evidence type="ECO:0000313" key="2">
    <source>
        <dbReference type="EMBL" id="ASD25660.1"/>
    </source>
</evidence>
<organism evidence="2 3">
    <name type="scientific">Brevundimonas diminuta</name>
    <name type="common">Pseudomonas diminuta</name>
    <dbReference type="NCBI Taxonomy" id="293"/>
    <lineage>
        <taxon>Bacteria</taxon>
        <taxon>Pseudomonadati</taxon>
        <taxon>Pseudomonadota</taxon>
        <taxon>Alphaproteobacteria</taxon>
        <taxon>Caulobacterales</taxon>
        <taxon>Caulobacteraceae</taxon>
        <taxon>Brevundimonas</taxon>
    </lineage>
</organism>
<sequence>MSLQEMNVLMLKKTGLAAMLGGAALLSGCVSAFAPQTDPTSPLAPRVQQLVDENRQYPRWADFPRSSQPLPGPEQIAGRVAALQERSVALGAEVARIEWTLNEDPAVFAESINRRIDASQMSPETARTAEEVEAYAEALRQRAKAPPPIDRPRPQ</sequence>
<dbReference type="EMBL" id="CP021995">
    <property type="protein sequence ID" value="ASD25660.1"/>
    <property type="molecule type" value="Genomic_DNA"/>
</dbReference>
<reference evidence="2 3" key="1">
    <citation type="submission" date="2017-06" db="EMBL/GenBank/DDBJ databases">
        <title>Biodegradation of gentamicin by bacterial consortia AMQD4 in synthetic medium and raw gentamicin sewage.</title>
        <authorList>
            <person name="Chang H."/>
            <person name="Feng Y."/>
            <person name="Li Z."/>
            <person name="Xue J."/>
            <person name="Cheng D."/>
        </authorList>
    </citation>
    <scope>NUCLEOTIDE SEQUENCE [LARGE SCALE GENOMIC DNA]</scope>
    <source>
        <strain evidence="2 3">BZC3</strain>
    </source>
</reference>